<name>A0A0D6ELK0_SPOSA</name>
<reference evidence="3" key="1">
    <citation type="submission" date="2015-02" db="EMBL/GenBank/DDBJ databases">
        <authorList>
            <person name="Gon?alves P."/>
        </authorList>
    </citation>
    <scope>NUCLEOTIDE SEQUENCE [LARGE SCALE GENOMIC DNA]</scope>
</reference>
<dbReference type="AlphaFoldDB" id="A0A0D6ELK0"/>
<dbReference type="Gene3D" id="3.80.10.10">
    <property type="entry name" value="Ribonuclease Inhibitor"/>
    <property type="match status" value="1"/>
</dbReference>
<feature type="compositionally biased region" description="Low complexity" evidence="1">
    <location>
        <begin position="492"/>
        <end position="503"/>
    </location>
</feature>
<evidence type="ECO:0000313" key="2">
    <source>
        <dbReference type="EMBL" id="CEQ40771.1"/>
    </source>
</evidence>
<accession>A0A0D6ELK0</accession>
<keyword evidence="3" id="KW-1185">Reference proteome</keyword>
<feature type="region of interest" description="Disordered" evidence="1">
    <location>
        <begin position="475"/>
        <end position="525"/>
    </location>
</feature>
<evidence type="ECO:0000313" key="3">
    <source>
        <dbReference type="Proteomes" id="UP000243876"/>
    </source>
</evidence>
<feature type="compositionally biased region" description="Basic and acidic residues" evidence="1">
    <location>
        <begin position="539"/>
        <end position="552"/>
    </location>
</feature>
<feature type="compositionally biased region" description="Low complexity" evidence="1">
    <location>
        <begin position="70"/>
        <end position="90"/>
    </location>
</feature>
<feature type="region of interest" description="Disordered" evidence="1">
    <location>
        <begin position="539"/>
        <end position="569"/>
    </location>
</feature>
<evidence type="ECO:0000256" key="1">
    <source>
        <dbReference type="SAM" id="MobiDB-lite"/>
    </source>
</evidence>
<feature type="compositionally biased region" description="Pro residues" evidence="1">
    <location>
        <begin position="91"/>
        <end position="104"/>
    </location>
</feature>
<organism evidence="2 3">
    <name type="scientific">Sporidiobolus salmonicolor</name>
    <name type="common">Yeast-like fungus</name>
    <name type="synonym">Sporobolomyces salmonicolor</name>
    <dbReference type="NCBI Taxonomy" id="5005"/>
    <lineage>
        <taxon>Eukaryota</taxon>
        <taxon>Fungi</taxon>
        <taxon>Dikarya</taxon>
        <taxon>Basidiomycota</taxon>
        <taxon>Pucciniomycotina</taxon>
        <taxon>Microbotryomycetes</taxon>
        <taxon>Sporidiobolales</taxon>
        <taxon>Sporidiobolaceae</taxon>
        <taxon>Sporobolomyces</taxon>
    </lineage>
</organism>
<protein>
    <submittedName>
        <fullName evidence="2">SPOSA6832_02421-mRNA-1:cds</fullName>
    </submittedName>
</protein>
<feature type="compositionally biased region" description="Gly residues" evidence="1">
    <location>
        <begin position="504"/>
        <end position="521"/>
    </location>
</feature>
<gene>
    <name evidence="2" type="primary">SPOSA6832_02421</name>
</gene>
<sequence length="569" mass="60185">MARTTRNSIRIQARGSSAADDLPVPDSSGAPASSTAHIASASTSSARAPRKSSAAKGKRKADDQGGAAGSGISTGSSKGSKLLKRSSSSNPQPPPSTSDSPPPHVKPEEPLDRLTPLSAELISLVLAHLTEPATTPAAVPRPDLKSLAQLCLVNKGLLPHARAALYRELQVETRVQAHAVHRALHGNNEVNKSVRAVTADVGTMAKTSSQWLGWFLFHSMHSLCGIIGSCRHLLTLTLYLPADSSAWTQSLCNSFNDQLKYLHTLVKDLEPSADASGRGGAGKHEGMDVGWRPRRSMSMWAVSQFIQPLATLKSLHTLRLCGISSDSSTLPAPPAHSLKLAEVVLIEVNITNTDLLHLLGEAKHLKRLTLWRSSLLSKRGLTHVLKRCPHLVELRVGGSWFGAKEEDDTNYPLDQSLPSLPHLQLLHVSGSLISPAALLLPTLSLQHLLVHNSPSFSPSAVHAALVKMRHDPPSVARLTLPEMRPAGDSGKRSGPAGARNPAGAGAGSGSGSAAAGTGGTVEGWNETWRFTVKKTAEAKGVVVEDRWRRDGGPEPGAGADEDDSESASE</sequence>
<feature type="compositionally biased region" description="Polar residues" evidence="1">
    <location>
        <begin position="1"/>
        <end position="10"/>
    </location>
</feature>
<feature type="compositionally biased region" description="Low complexity" evidence="1">
    <location>
        <begin position="30"/>
        <end position="55"/>
    </location>
</feature>
<feature type="region of interest" description="Disordered" evidence="1">
    <location>
        <begin position="1"/>
        <end position="111"/>
    </location>
</feature>
<dbReference type="OrthoDB" id="2535448at2759"/>
<feature type="compositionally biased region" description="Acidic residues" evidence="1">
    <location>
        <begin position="559"/>
        <end position="569"/>
    </location>
</feature>
<dbReference type="EMBL" id="CENE01000009">
    <property type="protein sequence ID" value="CEQ40771.1"/>
    <property type="molecule type" value="Genomic_DNA"/>
</dbReference>
<dbReference type="Proteomes" id="UP000243876">
    <property type="component" value="Unassembled WGS sequence"/>
</dbReference>
<dbReference type="SUPFAM" id="SSF52047">
    <property type="entry name" value="RNI-like"/>
    <property type="match status" value="1"/>
</dbReference>
<feature type="non-terminal residue" evidence="2">
    <location>
        <position position="1"/>
    </location>
</feature>
<proteinExistence type="predicted"/>
<dbReference type="InterPro" id="IPR032675">
    <property type="entry name" value="LRR_dom_sf"/>
</dbReference>